<organism evidence="2 3">
    <name type="scientific">Hominibacterium faecale</name>
    <dbReference type="NCBI Taxonomy" id="2839743"/>
    <lineage>
        <taxon>Bacteria</taxon>
        <taxon>Bacillati</taxon>
        <taxon>Bacillota</taxon>
        <taxon>Clostridia</taxon>
        <taxon>Peptostreptococcales</taxon>
        <taxon>Anaerovoracaceae</taxon>
        <taxon>Hominibacterium</taxon>
    </lineage>
</organism>
<dbReference type="Gene3D" id="3.40.50.300">
    <property type="entry name" value="P-loop containing nucleotide triphosphate hydrolases"/>
    <property type="match status" value="1"/>
</dbReference>
<evidence type="ECO:0000313" key="2">
    <source>
        <dbReference type="EMBL" id="MCU7380655.1"/>
    </source>
</evidence>
<dbReference type="EMBL" id="JAOSHN010000012">
    <property type="protein sequence ID" value="MCU7380655.1"/>
    <property type="molecule type" value="Genomic_DNA"/>
</dbReference>
<comment type="caution">
    <text evidence="2">The sequence shown here is derived from an EMBL/GenBank/DDBJ whole genome shotgun (WGS) entry which is preliminary data.</text>
</comment>
<dbReference type="InterPro" id="IPR004435">
    <property type="entry name" value="MobB_dom"/>
</dbReference>
<protein>
    <submittedName>
        <fullName evidence="2">Molybdopterin-guanine dinucleotide biosynthesis protein B</fullName>
    </submittedName>
</protein>
<accession>A0A9J6QYV3</accession>
<reference evidence="2" key="1">
    <citation type="submission" date="2022-09" db="EMBL/GenBank/DDBJ databases">
        <title>Culturomic study of gut microbiota in children with autism spectrum disorder.</title>
        <authorList>
            <person name="Efimov B.A."/>
            <person name="Chaplin A.V."/>
            <person name="Sokolova S.R."/>
            <person name="Pikina A.P."/>
            <person name="Korzhanova M."/>
            <person name="Belova V."/>
            <person name="Korostin D."/>
        </authorList>
    </citation>
    <scope>NUCLEOTIDE SEQUENCE</scope>
    <source>
        <strain evidence="2">ASD5510</strain>
    </source>
</reference>
<gene>
    <name evidence="2" type="primary">mobB</name>
    <name evidence="2" type="ORF">OBO34_20280</name>
</gene>
<name>A0A9J6QYV3_9FIRM</name>
<dbReference type="GO" id="GO:0005525">
    <property type="term" value="F:GTP binding"/>
    <property type="evidence" value="ECO:0007669"/>
    <property type="project" value="InterPro"/>
</dbReference>
<dbReference type="InterPro" id="IPR052539">
    <property type="entry name" value="MGD_biosynthesis_adapter"/>
</dbReference>
<feature type="domain" description="Molybdopterin-guanine dinucleotide biosynthesis protein B (MobB)" evidence="1">
    <location>
        <begin position="3"/>
        <end position="126"/>
    </location>
</feature>
<dbReference type="AlphaFoldDB" id="A0A9J6QYV3"/>
<dbReference type="Pfam" id="PF03205">
    <property type="entry name" value="MobB"/>
    <property type="match status" value="1"/>
</dbReference>
<sequence length="214" mass="23674">MRVIMVKGFSKTGKTTTVTQIIKELRRRGYSVGTVKDIHYEKFAMDHPGTDTYKHTQAGAQRVTALGEKETDILLSRRMDIDAVLKYYKEDFVILEGDSGADCPAILTGATEEDLAKRMTDQVIAVSGIISGKLDHYGRLPVINCLEEVEKMADLIEKATEEQKQEADVILTIDGVEIPMVPFVKNTLKNVVIGAVKALDGYEEGKEIAIRVKG</sequence>
<dbReference type="NCBIfam" id="TIGR00176">
    <property type="entry name" value="mobB"/>
    <property type="match status" value="1"/>
</dbReference>
<proteinExistence type="predicted"/>
<evidence type="ECO:0000313" key="3">
    <source>
        <dbReference type="Proteomes" id="UP001065549"/>
    </source>
</evidence>
<evidence type="ECO:0000259" key="1">
    <source>
        <dbReference type="Pfam" id="PF03205"/>
    </source>
</evidence>
<keyword evidence="3" id="KW-1185">Reference proteome</keyword>
<dbReference type="InterPro" id="IPR027417">
    <property type="entry name" value="P-loop_NTPase"/>
</dbReference>
<dbReference type="Proteomes" id="UP001065549">
    <property type="component" value="Unassembled WGS sequence"/>
</dbReference>
<dbReference type="PANTHER" id="PTHR40072">
    <property type="entry name" value="MOLYBDOPTERIN-GUANINE DINUCLEOTIDE BIOSYNTHESIS ADAPTER PROTEIN-RELATED"/>
    <property type="match status" value="1"/>
</dbReference>
<dbReference type="PANTHER" id="PTHR40072:SF1">
    <property type="entry name" value="MOLYBDOPTERIN-GUANINE DINUCLEOTIDE BIOSYNTHESIS ADAPTER PROTEIN"/>
    <property type="match status" value="1"/>
</dbReference>
<dbReference type="GO" id="GO:0006777">
    <property type="term" value="P:Mo-molybdopterin cofactor biosynthetic process"/>
    <property type="evidence" value="ECO:0007669"/>
    <property type="project" value="InterPro"/>
</dbReference>
<dbReference type="SUPFAM" id="SSF52540">
    <property type="entry name" value="P-loop containing nucleoside triphosphate hydrolases"/>
    <property type="match status" value="1"/>
</dbReference>
<dbReference type="RefSeq" id="WP_253020998.1">
    <property type="nucleotide sequence ID" value="NZ_JAOSHN010000012.1"/>
</dbReference>